<reference evidence="2" key="1">
    <citation type="journal article" date="2015" name="Nat. Genet.">
        <title>The genome and transcriptome of the zoonotic hookworm Ancylostoma ceylanicum identify infection-specific gene families.</title>
        <authorList>
            <person name="Schwarz E.M."/>
            <person name="Hu Y."/>
            <person name="Antoshechkin I."/>
            <person name="Miller M.M."/>
            <person name="Sternberg P.W."/>
            <person name="Aroian R.V."/>
        </authorList>
    </citation>
    <scope>NUCLEOTIDE SEQUENCE</scope>
    <source>
        <strain evidence="2">HY135</strain>
    </source>
</reference>
<protein>
    <submittedName>
        <fullName evidence="1">Uncharacterized protein</fullName>
    </submittedName>
</protein>
<accession>A0A016U1X3</accession>
<dbReference type="EMBL" id="JARK01001401">
    <property type="protein sequence ID" value="EYC08573.1"/>
    <property type="molecule type" value="Genomic_DNA"/>
</dbReference>
<name>A0A016U1X3_9BILA</name>
<gene>
    <name evidence="1" type="primary">Acey_s0065.g3622</name>
    <name evidence="1" type="ORF">Y032_0065g3622</name>
</gene>
<evidence type="ECO:0000313" key="1">
    <source>
        <dbReference type="EMBL" id="EYC08573.1"/>
    </source>
</evidence>
<dbReference type="AlphaFoldDB" id="A0A016U1X3"/>
<proteinExistence type="predicted"/>
<dbReference type="Proteomes" id="UP000024635">
    <property type="component" value="Unassembled WGS sequence"/>
</dbReference>
<keyword evidence="2" id="KW-1185">Reference proteome</keyword>
<sequence>MKSCYVLMSNFQRGGRHFFPKYFHTLINTRLLRNLKQANKEQSLNNNIFQYKAGCELSPWSRTSVSQSWVSAAKWRASAAWVPDTKWWASMAWITASKWWSSAAWISATIWRASPRGPVPRIGSLQSFDSEITIMLVEQGLQRNSIETYGSLKSLKLNAEVHCNTSALTNRKTREDQFIDALPV</sequence>
<organism evidence="1 2">
    <name type="scientific">Ancylostoma ceylanicum</name>
    <dbReference type="NCBI Taxonomy" id="53326"/>
    <lineage>
        <taxon>Eukaryota</taxon>
        <taxon>Metazoa</taxon>
        <taxon>Ecdysozoa</taxon>
        <taxon>Nematoda</taxon>
        <taxon>Chromadorea</taxon>
        <taxon>Rhabditida</taxon>
        <taxon>Rhabditina</taxon>
        <taxon>Rhabditomorpha</taxon>
        <taxon>Strongyloidea</taxon>
        <taxon>Ancylostomatidae</taxon>
        <taxon>Ancylostomatinae</taxon>
        <taxon>Ancylostoma</taxon>
    </lineage>
</organism>
<evidence type="ECO:0000313" key="2">
    <source>
        <dbReference type="Proteomes" id="UP000024635"/>
    </source>
</evidence>
<comment type="caution">
    <text evidence="1">The sequence shown here is derived from an EMBL/GenBank/DDBJ whole genome shotgun (WGS) entry which is preliminary data.</text>
</comment>